<keyword evidence="9" id="KW-0325">Glycoprotein</keyword>
<dbReference type="PANTHER" id="PTHR11461:SF13">
    <property type="entry name" value="ANGIOTENSINOGEN"/>
    <property type="match status" value="1"/>
</dbReference>
<dbReference type="InterPro" id="IPR033834">
    <property type="entry name" value="Angiotensinogen_serpin_dom"/>
</dbReference>
<dbReference type="PRINTS" id="PR00654">
    <property type="entry name" value="ANGIOTENSNGN"/>
</dbReference>
<comment type="similarity">
    <text evidence="3 15">Belongs to the serpin family.</text>
</comment>
<keyword evidence="7" id="KW-0838">Vasoactive</keyword>
<name>A0A8C9S491_SCLFO</name>
<evidence type="ECO:0000256" key="4">
    <source>
        <dbReference type="ARBA" id="ARBA00015105"/>
    </source>
</evidence>
<reference evidence="19" key="2">
    <citation type="submission" date="2025-08" db="UniProtKB">
        <authorList>
            <consortium name="Ensembl"/>
        </authorList>
    </citation>
    <scope>IDENTIFICATION</scope>
</reference>
<dbReference type="GO" id="GO:0005615">
    <property type="term" value="C:extracellular space"/>
    <property type="evidence" value="ECO:0007669"/>
    <property type="project" value="InterPro"/>
</dbReference>
<evidence type="ECO:0000259" key="18">
    <source>
        <dbReference type="SMART" id="SM00093"/>
    </source>
</evidence>
<dbReference type="GO" id="GO:0004867">
    <property type="term" value="F:serine-type endopeptidase inhibitor activity"/>
    <property type="evidence" value="ECO:0007669"/>
    <property type="project" value="InterPro"/>
</dbReference>
<evidence type="ECO:0000256" key="8">
    <source>
        <dbReference type="ARBA" id="ARBA00023157"/>
    </source>
</evidence>
<proteinExistence type="inferred from homology"/>
<keyword evidence="8" id="KW-1015">Disulfide bond</keyword>
<keyword evidence="20" id="KW-1185">Reference proteome</keyword>
<protein>
    <recommendedName>
        <fullName evidence="4">Angiotensinogen</fullName>
    </recommendedName>
    <alternativeName>
        <fullName evidence="13">Serpin A8</fullName>
    </alternativeName>
</protein>
<feature type="domain" description="Serpin" evidence="18">
    <location>
        <begin position="102"/>
        <end position="461"/>
    </location>
</feature>
<dbReference type="Pfam" id="PF00079">
    <property type="entry name" value="Serpin"/>
    <property type="match status" value="1"/>
</dbReference>
<evidence type="ECO:0000256" key="9">
    <source>
        <dbReference type="ARBA" id="ARBA00023180"/>
    </source>
</evidence>
<evidence type="ECO:0000256" key="1">
    <source>
        <dbReference type="ARBA" id="ARBA00002747"/>
    </source>
</evidence>
<evidence type="ECO:0000256" key="10">
    <source>
        <dbReference type="ARBA" id="ARBA00023322"/>
    </source>
</evidence>
<gene>
    <name evidence="19" type="primary">AGT</name>
    <name evidence="19" type="synonym">agt</name>
</gene>
<dbReference type="Proteomes" id="UP000694397">
    <property type="component" value="Chromosome 4"/>
</dbReference>
<dbReference type="GeneTree" id="ENSGT00890000139531"/>
<keyword evidence="10" id="KW-0839">Vasoconstrictor</keyword>
<evidence type="ECO:0000256" key="11">
    <source>
        <dbReference type="ARBA" id="ARBA00029380"/>
    </source>
</evidence>
<feature type="compositionally biased region" description="Basic and acidic residues" evidence="16">
    <location>
        <begin position="73"/>
        <end position="84"/>
    </location>
</feature>
<dbReference type="CDD" id="cd02054">
    <property type="entry name" value="serpinA8_AGT"/>
    <property type="match status" value="1"/>
</dbReference>
<comment type="subcellular location">
    <subcellularLocation>
        <location evidence="2">Secreted</location>
    </subcellularLocation>
</comment>
<evidence type="ECO:0000313" key="20">
    <source>
        <dbReference type="Proteomes" id="UP000694397"/>
    </source>
</evidence>
<dbReference type="GO" id="GO:0003081">
    <property type="term" value="P:regulation of systemic arterial blood pressure by renin-angiotensin"/>
    <property type="evidence" value="ECO:0007669"/>
    <property type="project" value="InterPro"/>
</dbReference>
<sequence length="463" mass="51730">MERLTSSSRKTLGPLLLISWLTLVAANRVYVHPFSLFAYDNFSCEIIQAQAQKPLAMVKPIPIDPQDLTEPPTHTHKDVEGSREKVTQQVTVLAELQNTLGLRFYNALMQQKPANALFSPVNAFGALVVLYMGASNTTAEHLQHLLGLGDNREMKDCVPLFDGHKVLHAQWNISSLVDANTDELRTLVWNFVNNGVDLSQEFVRGMQDFSDASYVRSVDFSKSEEAEAQMNSFIQRASAGNMKHLFKAISPSTEFLFASAILFKGKWRTAIKSEVMTLQKFWTSEETSVMVPFMSHTGSYKYLNDKGGRCTIIQLPLSKGTYMLLVLPHEGTSLEHIEAKLNTNLISKWKKHLNEGFLEVSLPKLSVSFVSDLKDILSNMKLSYLLGEQADFGRLSSKENLTLDKVLNNVVFEISEEGAKDQTAPEDGSVAPKFTINRPFFFTVVEGNSDAILLLGRITNPTQ</sequence>
<accession>A0A8C9S491</accession>
<feature type="region of interest" description="Disordered" evidence="16">
    <location>
        <begin position="65"/>
        <end position="84"/>
    </location>
</feature>
<dbReference type="PANTHER" id="PTHR11461">
    <property type="entry name" value="SERINE PROTEASE INHIBITOR, SERPIN"/>
    <property type="match status" value="1"/>
</dbReference>
<keyword evidence="5" id="KW-0964">Secreted</keyword>
<evidence type="ECO:0000256" key="16">
    <source>
        <dbReference type="SAM" id="MobiDB-lite"/>
    </source>
</evidence>
<dbReference type="InterPro" id="IPR000227">
    <property type="entry name" value="Angiotensinogen"/>
</dbReference>
<dbReference type="InterPro" id="IPR042178">
    <property type="entry name" value="Serpin_sf_1"/>
</dbReference>
<dbReference type="Gene3D" id="2.30.39.10">
    <property type="entry name" value="Alpha-1-antitrypsin, domain 1"/>
    <property type="match status" value="1"/>
</dbReference>
<evidence type="ECO:0000256" key="5">
    <source>
        <dbReference type="ARBA" id="ARBA00022525"/>
    </source>
</evidence>
<dbReference type="SUPFAM" id="SSF56574">
    <property type="entry name" value="Serpins"/>
    <property type="match status" value="1"/>
</dbReference>
<comment type="function">
    <text evidence="1">Essential component of the renin-angiotensin system (RAS), a potent regulator of blood pressure, body fluid and electrolyte homeostasis.</text>
</comment>
<dbReference type="OrthoDB" id="7817921at2759"/>
<dbReference type="InterPro" id="IPR023795">
    <property type="entry name" value="Serpin_CS"/>
</dbReference>
<evidence type="ECO:0000256" key="6">
    <source>
        <dbReference type="ARBA" id="ARBA00022729"/>
    </source>
</evidence>
<dbReference type="InterPro" id="IPR000215">
    <property type="entry name" value="Serpin_fam"/>
</dbReference>
<evidence type="ECO:0000256" key="15">
    <source>
        <dbReference type="RuleBase" id="RU000411"/>
    </source>
</evidence>
<evidence type="ECO:0000256" key="14">
    <source>
        <dbReference type="ARBA" id="ARBA00046068"/>
    </source>
</evidence>
<evidence type="ECO:0000256" key="2">
    <source>
        <dbReference type="ARBA" id="ARBA00004613"/>
    </source>
</evidence>
<dbReference type="InterPro" id="IPR042185">
    <property type="entry name" value="Serpin_sf_2"/>
</dbReference>
<dbReference type="GO" id="GO:0042310">
    <property type="term" value="P:vasoconstriction"/>
    <property type="evidence" value="ECO:0007669"/>
    <property type="project" value="UniProtKB-KW"/>
</dbReference>
<reference evidence="19" key="3">
    <citation type="submission" date="2025-09" db="UniProtKB">
        <authorList>
            <consortium name="Ensembl"/>
        </authorList>
    </citation>
    <scope>IDENTIFICATION</scope>
</reference>
<dbReference type="AlphaFoldDB" id="A0A8C9S491"/>
<dbReference type="GO" id="GO:0042981">
    <property type="term" value="P:regulation of apoptotic process"/>
    <property type="evidence" value="ECO:0007669"/>
    <property type="project" value="TreeGrafter"/>
</dbReference>
<comment type="function">
    <text evidence="11">Stimulates aldosterone release.</text>
</comment>
<evidence type="ECO:0000256" key="17">
    <source>
        <dbReference type="SAM" id="SignalP"/>
    </source>
</evidence>
<evidence type="ECO:0000256" key="12">
    <source>
        <dbReference type="ARBA" id="ARBA00029391"/>
    </source>
</evidence>
<dbReference type="SMART" id="SM00093">
    <property type="entry name" value="SERPIN"/>
    <property type="match status" value="1"/>
</dbReference>
<reference evidence="19 20" key="1">
    <citation type="submission" date="2019-04" db="EMBL/GenBank/DDBJ databases">
        <authorList>
            <consortium name="Wellcome Sanger Institute Data Sharing"/>
        </authorList>
    </citation>
    <scope>NUCLEOTIDE SEQUENCE [LARGE SCALE GENOMIC DNA]</scope>
</reference>
<evidence type="ECO:0000256" key="7">
    <source>
        <dbReference type="ARBA" id="ARBA00022858"/>
    </source>
</evidence>
<evidence type="ECO:0000256" key="13">
    <source>
        <dbReference type="ARBA" id="ARBA00033182"/>
    </source>
</evidence>
<evidence type="ECO:0000313" key="19">
    <source>
        <dbReference type="Ensembl" id="ENSSFOP00015024249.2"/>
    </source>
</evidence>
<dbReference type="Ensembl" id="ENSSFOT00015024514.2">
    <property type="protein sequence ID" value="ENSSFOP00015024249.2"/>
    <property type="gene ID" value="ENSSFOG00015015597.2"/>
</dbReference>
<feature type="chain" id="PRO_5034346194" description="Angiotensinogen" evidence="17">
    <location>
        <begin position="27"/>
        <end position="463"/>
    </location>
</feature>
<comment type="function">
    <text evidence="14">Acts directly on vascular smooth muscle as a potent vasoconstrictor, affects cardiac contractility and heart rate through its action on the sympathetic nervous system, and alters renal sodium and water absorption through its ability to stimulate the zona glomerulosa cells of the adrenal cortex to synthesize and secrete aldosterone. Acts by binding to angiotensin receptors AGTR1 and AGTR2. Also binds the DEAR/FBXW7-AS1 receptor.</text>
</comment>
<evidence type="ECO:0000256" key="3">
    <source>
        <dbReference type="ARBA" id="ARBA00009500"/>
    </source>
</evidence>
<feature type="signal peptide" evidence="17">
    <location>
        <begin position="1"/>
        <end position="26"/>
    </location>
</feature>
<dbReference type="InterPro" id="IPR023796">
    <property type="entry name" value="Serpin_dom"/>
</dbReference>
<dbReference type="PROSITE" id="PS00284">
    <property type="entry name" value="SERPIN"/>
    <property type="match status" value="1"/>
</dbReference>
<dbReference type="Gene3D" id="3.30.497.10">
    <property type="entry name" value="Antithrombin, subunit I, domain 2"/>
    <property type="match status" value="1"/>
</dbReference>
<comment type="function">
    <text evidence="12">Is a ligand for the G-protein coupled receptor MAS1. Has vasodilator and antidiuretic effects. Has an antithrombotic effect that involves MAS1-mediated release of nitric oxide from platelets.</text>
</comment>
<organism evidence="19 20">
    <name type="scientific">Scleropages formosus</name>
    <name type="common">Asian bonytongue</name>
    <name type="synonym">Osteoglossum formosum</name>
    <dbReference type="NCBI Taxonomy" id="113540"/>
    <lineage>
        <taxon>Eukaryota</taxon>
        <taxon>Metazoa</taxon>
        <taxon>Chordata</taxon>
        <taxon>Craniata</taxon>
        <taxon>Vertebrata</taxon>
        <taxon>Euteleostomi</taxon>
        <taxon>Actinopterygii</taxon>
        <taxon>Neopterygii</taxon>
        <taxon>Teleostei</taxon>
        <taxon>Osteoglossocephala</taxon>
        <taxon>Osteoglossomorpha</taxon>
        <taxon>Osteoglossiformes</taxon>
        <taxon>Osteoglossidae</taxon>
        <taxon>Scleropages</taxon>
    </lineage>
</organism>
<dbReference type="InterPro" id="IPR036186">
    <property type="entry name" value="Serpin_sf"/>
</dbReference>
<keyword evidence="6 17" id="KW-0732">Signal</keyword>